<dbReference type="eggNOG" id="KOG1056">
    <property type="taxonomic scope" value="Eukaryota"/>
</dbReference>
<dbReference type="OMA" id="YEARRIC"/>
<dbReference type="GO" id="GO:0007216">
    <property type="term" value="P:G protein-coupled glutamate receptor signaling pathway"/>
    <property type="evidence" value="ECO:0000318"/>
    <property type="project" value="GO_Central"/>
</dbReference>
<keyword evidence="5" id="KW-0325">Glycoprotein</keyword>
<feature type="non-terminal residue" evidence="8">
    <location>
        <position position="382"/>
    </location>
</feature>
<evidence type="ECO:0000313" key="8">
    <source>
        <dbReference type="EMBL" id="EDV18789.1"/>
    </source>
</evidence>
<dbReference type="InParanoid" id="B3SEQ7"/>
<dbReference type="Gene3D" id="3.40.50.2300">
    <property type="match status" value="2"/>
</dbReference>
<proteinExistence type="predicted"/>
<dbReference type="Pfam" id="PF01094">
    <property type="entry name" value="ANF_receptor"/>
    <property type="match status" value="1"/>
</dbReference>
<dbReference type="HOGENOM" id="CLU_663217_0_0_1"/>
<protein>
    <recommendedName>
        <fullName evidence="7">Receptor ligand binding region domain-containing protein</fullName>
    </recommendedName>
</protein>
<dbReference type="OrthoDB" id="5984008at2759"/>
<keyword evidence="9" id="KW-1185">Reference proteome</keyword>
<organism evidence="8 9">
    <name type="scientific">Trichoplax adhaerens</name>
    <name type="common">Trichoplax reptans</name>
    <dbReference type="NCBI Taxonomy" id="10228"/>
    <lineage>
        <taxon>Eukaryota</taxon>
        <taxon>Metazoa</taxon>
        <taxon>Placozoa</taxon>
        <taxon>Uniplacotomia</taxon>
        <taxon>Trichoplacea</taxon>
        <taxon>Trichoplacidae</taxon>
        <taxon>Trichoplax</taxon>
    </lineage>
</organism>
<evidence type="ECO:0000256" key="3">
    <source>
        <dbReference type="ARBA" id="ARBA00022989"/>
    </source>
</evidence>
<dbReference type="Proteomes" id="UP000009022">
    <property type="component" value="Unassembled WGS sequence"/>
</dbReference>
<gene>
    <name evidence="8" type="ORF">TRIADDRAFT_62741</name>
</gene>
<dbReference type="SUPFAM" id="SSF53822">
    <property type="entry name" value="Periplasmic binding protein-like I"/>
    <property type="match status" value="1"/>
</dbReference>
<dbReference type="GO" id="GO:0005886">
    <property type="term" value="C:plasma membrane"/>
    <property type="evidence" value="ECO:0000318"/>
    <property type="project" value="GO_Central"/>
</dbReference>
<evidence type="ECO:0000256" key="6">
    <source>
        <dbReference type="SAM" id="SignalP"/>
    </source>
</evidence>
<evidence type="ECO:0000259" key="7">
    <source>
        <dbReference type="Pfam" id="PF01094"/>
    </source>
</evidence>
<keyword evidence="3" id="KW-1133">Transmembrane helix</keyword>
<dbReference type="PANTHER" id="PTHR24060">
    <property type="entry name" value="METABOTROPIC GLUTAMATE RECEPTOR"/>
    <property type="match status" value="1"/>
</dbReference>
<feature type="domain" description="Receptor ligand binding region" evidence="7">
    <location>
        <begin position="65"/>
        <end position="352"/>
    </location>
</feature>
<dbReference type="PhylomeDB" id="B3SEQ7"/>
<dbReference type="KEGG" id="tad:TRIADDRAFT_62741"/>
<dbReference type="InterPro" id="IPR001828">
    <property type="entry name" value="ANF_lig-bd_rcpt"/>
</dbReference>
<dbReference type="GeneID" id="6759939"/>
<dbReference type="FunFam" id="3.40.50.2300:FF:000281">
    <property type="entry name" value="Metabotropic glutamate receptor 4"/>
    <property type="match status" value="1"/>
</dbReference>
<dbReference type="CTD" id="6759939"/>
<feature type="signal peptide" evidence="6">
    <location>
        <begin position="1"/>
        <end position="23"/>
    </location>
</feature>
<evidence type="ECO:0000256" key="1">
    <source>
        <dbReference type="ARBA" id="ARBA00004370"/>
    </source>
</evidence>
<dbReference type="EMBL" id="DS985591">
    <property type="protein sequence ID" value="EDV18789.1"/>
    <property type="molecule type" value="Genomic_DNA"/>
</dbReference>
<keyword evidence="6" id="KW-0732">Signal</keyword>
<dbReference type="GO" id="GO:0001640">
    <property type="term" value="F:adenylate cyclase inhibiting G protein-coupled glutamate receptor activity"/>
    <property type="evidence" value="ECO:0000318"/>
    <property type="project" value="GO_Central"/>
</dbReference>
<dbReference type="CDD" id="cd06350">
    <property type="entry name" value="PBP1_GPCR_family_C-like"/>
    <property type="match status" value="1"/>
</dbReference>
<dbReference type="InterPro" id="IPR028082">
    <property type="entry name" value="Peripla_BP_I"/>
</dbReference>
<comment type="subcellular location">
    <subcellularLocation>
        <location evidence="1">Membrane</location>
    </subcellularLocation>
</comment>
<dbReference type="InterPro" id="IPR050726">
    <property type="entry name" value="mGluR"/>
</dbReference>
<dbReference type="GO" id="GO:0051966">
    <property type="term" value="P:regulation of synaptic transmission, glutamatergic"/>
    <property type="evidence" value="ECO:0000318"/>
    <property type="project" value="GO_Central"/>
</dbReference>
<evidence type="ECO:0000313" key="9">
    <source>
        <dbReference type="Proteomes" id="UP000009022"/>
    </source>
</evidence>
<dbReference type="AlphaFoldDB" id="B3SEQ7"/>
<reference evidence="8 9" key="1">
    <citation type="journal article" date="2008" name="Nature">
        <title>The Trichoplax genome and the nature of placozoans.</title>
        <authorList>
            <person name="Srivastava M."/>
            <person name="Begovic E."/>
            <person name="Chapman J."/>
            <person name="Putnam N.H."/>
            <person name="Hellsten U."/>
            <person name="Kawashima T."/>
            <person name="Kuo A."/>
            <person name="Mitros T."/>
            <person name="Salamov A."/>
            <person name="Carpenter M.L."/>
            <person name="Signorovitch A.Y."/>
            <person name="Moreno M.A."/>
            <person name="Kamm K."/>
            <person name="Grimwood J."/>
            <person name="Schmutz J."/>
            <person name="Shapiro H."/>
            <person name="Grigoriev I.V."/>
            <person name="Buss L.W."/>
            <person name="Schierwater B."/>
            <person name="Dellaporta S.L."/>
            <person name="Rokhsar D.S."/>
        </authorList>
    </citation>
    <scope>NUCLEOTIDE SEQUENCE [LARGE SCALE GENOMIC DNA]</scope>
    <source>
        <strain evidence="8 9">Grell-BS-1999</strain>
    </source>
</reference>
<name>B3SEQ7_TRIAD</name>
<evidence type="ECO:0000256" key="5">
    <source>
        <dbReference type="ARBA" id="ARBA00023180"/>
    </source>
</evidence>
<sequence length="382" mass="43388">MKKFAKTPFIILISCYLIFSNQSINNASEKANFQIIGIFPNSLNYNYSFKKCSNYSMLNIQLTQASIYAIEMLVNNNSNLLPGIKLGLTIIDSCSSPQLAMSSLSTKLILLPKQQNYDQYNCSGSSTNTHDLYSSGSQVLNRSNTDHSHILGVLAEKSEHITTSLASYTSSLRIIQIGYNSFNPALNNRKFFPYFYRTSPSPDVQTKIIIDVLTRMKWNWICIVLAISNNLDSAVVKFDLQLRQHGICIAYKAILYDKNTTSDFRSVITAIRNQQRTNVIALLGDENIVFRFLKEAENQNLEGKTWIGSYSWMLSSRIKNINSSVIDGVLGAGPNMKRINNFDQYLNHLDLCNNVKNPWFVRAIRQHLQSLRNRRDQANKTS</sequence>
<dbReference type="RefSeq" id="XP_002118726.1">
    <property type="nucleotide sequence ID" value="XM_002118690.1"/>
</dbReference>
<keyword evidence="2" id="KW-0812">Transmembrane</keyword>
<feature type="chain" id="PRO_5002798704" description="Receptor ligand binding region domain-containing protein" evidence="6">
    <location>
        <begin position="24"/>
        <end position="382"/>
    </location>
</feature>
<evidence type="ECO:0000256" key="2">
    <source>
        <dbReference type="ARBA" id="ARBA00022692"/>
    </source>
</evidence>
<evidence type="ECO:0000256" key="4">
    <source>
        <dbReference type="ARBA" id="ARBA00023136"/>
    </source>
</evidence>
<accession>B3SEQ7</accession>
<keyword evidence="4" id="KW-0472">Membrane</keyword>